<feature type="domain" description="Sigma-54 factor interaction" evidence="7">
    <location>
        <begin position="316"/>
        <end position="524"/>
    </location>
</feature>
<keyword evidence="5" id="KW-0238">DNA-binding</keyword>
<dbReference type="Gene3D" id="3.30.450.40">
    <property type="match status" value="1"/>
</dbReference>
<dbReference type="InterPro" id="IPR058031">
    <property type="entry name" value="AAA_lid_NorR"/>
</dbReference>
<accession>A0ABT7EW67</accession>
<evidence type="ECO:0000256" key="1">
    <source>
        <dbReference type="ARBA" id="ARBA00022741"/>
    </source>
</evidence>
<dbReference type="Pfam" id="PF01590">
    <property type="entry name" value="GAF"/>
    <property type="match status" value="1"/>
</dbReference>
<keyword evidence="9" id="KW-1185">Reference proteome</keyword>
<dbReference type="Gene3D" id="1.10.10.60">
    <property type="entry name" value="Homeodomain-like"/>
    <property type="match status" value="1"/>
</dbReference>
<dbReference type="InterPro" id="IPR027417">
    <property type="entry name" value="P-loop_NTPase"/>
</dbReference>
<dbReference type="SUPFAM" id="SSF55781">
    <property type="entry name" value="GAF domain-like"/>
    <property type="match status" value="1"/>
</dbReference>
<dbReference type="PRINTS" id="PR01590">
    <property type="entry name" value="HTHFIS"/>
</dbReference>
<keyword evidence="1" id="KW-0547">Nucleotide-binding</keyword>
<dbReference type="InterPro" id="IPR029016">
    <property type="entry name" value="GAF-like_dom_sf"/>
</dbReference>
<evidence type="ECO:0000256" key="4">
    <source>
        <dbReference type="ARBA" id="ARBA00023015"/>
    </source>
</evidence>
<keyword evidence="2" id="KW-0067">ATP-binding</keyword>
<evidence type="ECO:0000256" key="3">
    <source>
        <dbReference type="ARBA" id="ARBA00023012"/>
    </source>
</evidence>
<proteinExistence type="predicted"/>
<evidence type="ECO:0000256" key="6">
    <source>
        <dbReference type="ARBA" id="ARBA00023163"/>
    </source>
</evidence>
<keyword evidence="4" id="KW-0805">Transcription regulation</keyword>
<dbReference type="Pfam" id="PF14532">
    <property type="entry name" value="Sigma54_activ_2"/>
    <property type="match status" value="1"/>
</dbReference>
<keyword evidence="6" id="KW-0804">Transcription</keyword>
<evidence type="ECO:0000259" key="7">
    <source>
        <dbReference type="PROSITE" id="PS50045"/>
    </source>
</evidence>
<dbReference type="PANTHER" id="PTHR32071">
    <property type="entry name" value="TRANSCRIPTIONAL REGULATORY PROTEIN"/>
    <property type="match status" value="1"/>
</dbReference>
<name>A0ABT7EW67_9RHOB</name>
<dbReference type="InterPro" id="IPR002078">
    <property type="entry name" value="Sigma_54_int"/>
</dbReference>
<keyword evidence="3" id="KW-0902">Two-component regulatory system</keyword>
<evidence type="ECO:0000256" key="5">
    <source>
        <dbReference type="ARBA" id="ARBA00023125"/>
    </source>
</evidence>
<dbReference type="Pfam" id="PF25601">
    <property type="entry name" value="AAA_lid_14"/>
    <property type="match status" value="1"/>
</dbReference>
<organism evidence="8 9">
    <name type="scientific">Pseudodonghicola flavimaris</name>
    <dbReference type="NCBI Taxonomy" id="3050036"/>
    <lineage>
        <taxon>Bacteria</taxon>
        <taxon>Pseudomonadati</taxon>
        <taxon>Pseudomonadota</taxon>
        <taxon>Alphaproteobacteria</taxon>
        <taxon>Rhodobacterales</taxon>
        <taxon>Paracoccaceae</taxon>
        <taxon>Pseudodonghicola</taxon>
    </lineage>
</organism>
<comment type="caution">
    <text evidence="8">The sequence shown here is derived from an EMBL/GenBank/DDBJ whole genome shotgun (WGS) entry which is preliminary data.</text>
</comment>
<dbReference type="SUPFAM" id="SSF52540">
    <property type="entry name" value="P-loop containing nucleoside triphosphate hydrolases"/>
    <property type="match status" value="1"/>
</dbReference>
<sequence>MRGVFGPREGGKRELVLCSWLRSQVATGLDARTHAPSVAGADFDRILDGSGRLRAAAGDLLLRAGAMLEDSDAMLLLCDAEGVVMEASGGFRARRQGERNNLQPGGRWSEGAMGTNAIGTALHLRRPVTISDTEHYCAAIRHWACAAVPVRDPADGTLLGVIDISGAPGVGFANAGALATALAGQIEAALRDADLTRHRRLIDLLLAGRPRAEGEAVMLLDQFGRQVWANPAFERLVVDADLPAGETLRQLAAQKEGDAEQAAARLRAALPGADVDLLGAAGGAALGLVVTLPEPAVRRRPTQDVAAPERLSLSRIAATSPTLAPLCASAQKFHDRAIALVLEGAAGVGKTTLARALHVAATGTSETFEMFDCATLDAEALRQTLRTGDGLLRPRLGTLCLVEPARTPAEAQPLLAQVLQRLTRRGGAPLRLISLSSEPLGDAVTAGRLLRDLQLRCSGAVIRLPGLAARRDEIAALLQHFARAAAPPQLRPLRFTAAALAALRGYDWPGNLWEMRDLLSALETGRPGAEARIVDLADLPGAIRNLLRADNRRLQDSERETILNAVAEAEGNLSRAARRLGIARSTLYLKLDQYGVRRRRSRR</sequence>
<dbReference type="PROSITE" id="PS50045">
    <property type="entry name" value="SIGMA54_INTERACT_4"/>
    <property type="match status" value="1"/>
</dbReference>
<evidence type="ECO:0000313" key="8">
    <source>
        <dbReference type="EMBL" id="MDK3016576.1"/>
    </source>
</evidence>
<dbReference type="PANTHER" id="PTHR32071:SF81">
    <property type="entry name" value="PROPIONATE CATABOLISM OPERON REGULATORY PROTEIN"/>
    <property type="match status" value="1"/>
</dbReference>
<dbReference type="EMBL" id="JASNJD010000002">
    <property type="protein sequence ID" value="MDK3016576.1"/>
    <property type="molecule type" value="Genomic_DNA"/>
</dbReference>
<dbReference type="Gene3D" id="1.10.8.60">
    <property type="match status" value="1"/>
</dbReference>
<dbReference type="Proteomes" id="UP001243757">
    <property type="component" value="Unassembled WGS sequence"/>
</dbReference>
<dbReference type="Pfam" id="PF02954">
    <property type="entry name" value="HTH_8"/>
    <property type="match status" value="1"/>
</dbReference>
<evidence type="ECO:0000256" key="2">
    <source>
        <dbReference type="ARBA" id="ARBA00022840"/>
    </source>
</evidence>
<dbReference type="InterPro" id="IPR003018">
    <property type="entry name" value="GAF"/>
</dbReference>
<dbReference type="InterPro" id="IPR002197">
    <property type="entry name" value="HTH_Fis"/>
</dbReference>
<reference evidence="8 9" key="1">
    <citation type="submission" date="2023-05" db="EMBL/GenBank/DDBJ databases">
        <title>Pseudodonghicola sp. nov.</title>
        <authorList>
            <person name="Huang J."/>
        </authorList>
    </citation>
    <scope>NUCLEOTIDE SEQUENCE [LARGE SCALE GENOMIC DNA]</scope>
    <source>
        <strain evidence="8 9">IC7</strain>
    </source>
</reference>
<dbReference type="InterPro" id="IPR009057">
    <property type="entry name" value="Homeodomain-like_sf"/>
</dbReference>
<protein>
    <submittedName>
        <fullName evidence="8">Helix-turn-helix domain-containing protein</fullName>
    </submittedName>
</protein>
<gene>
    <name evidence="8" type="ORF">QO033_02745</name>
</gene>
<dbReference type="Gene3D" id="3.40.50.300">
    <property type="entry name" value="P-loop containing nucleotide triphosphate hydrolases"/>
    <property type="match status" value="1"/>
</dbReference>
<dbReference type="RefSeq" id="WP_284479400.1">
    <property type="nucleotide sequence ID" value="NZ_JASNJD010000002.1"/>
</dbReference>
<dbReference type="SUPFAM" id="SSF46689">
    <property type="entry name" value="Homeodomain-like"/>
    <property type="match status" value="1"/>
</dbReference>
<evidence type="ECO:0000313" key="9">
    <source>
        <dbReference type="Proteomes" id="UP001243757"/>
    </source>
</evidence>